<evidence type="ECO:0000313" key="2">
    <source>
        <dbReference type="Proteomes" id="UP001250214"/>
    </source>
</evidence>
<dbReference type="RefSeq" id="WP_310912160.1">
    <property type="nucleotide sequence ID" value="NZ_JAVLVT010000004.1"/>
</dbReference>
<evidence type="ECO:0008006" key="3">
    <source>
        <dbReference type="Google" id="ProtNLM"/>
    </source>
</evidence>
<protein>
    <recommendedName>
        <fullName evidence="3">Small CPxCG-related zinc finger protein</fullName>
    </recommendedName>
</protein>
<gene>
    <name evidence="1" type="ORF">RIF23_09875</name>
</gene>
<dbReference type="EMBL" id="JAVLVT010000004">
    <property type="protein sequence ID" value="MDS1270605.1"/>
    <property type="molecule type" value="Genomic_DNA"/>
</dbReference>
<organism evidence="1 2">
    <name type="scientific">Lipingzhangella rawalii</name>
    <dbReference type="NCBI Taxonomy" id="2055835"/>
    <lineage>
        <taxon>Bacteria</taxon>
        <taxon>Bacillati</taxon>
        <taxon>Actinomycetota</taxon>
        <taxon>Actinomycetes</taxon>
        <taxon>Streptosporangiales</taxon>
        <taxon>Nocardiopsidaceae</taxon>
        <taxon>Lipingzhangella</taxon>
    </lineage>
</organism>
<sequence>MRGLSTEPMVHPHPADDPCASEALTAEQAIGEACGICHARWPLPQVPLVESAEDAPLYVCRDCATLAGVATPRPARRSLAVH</sequence>
<proteinExistence type="predicted"/>
<evidence type="ECO:0000313" key="1">
    <source>
        <dbReference type="EMBL" id="MDS1270605.1"/>
    </source>
</evidence>
<accession>A0ABU2H704</accession>
<name>A0ABU2H704_9ACTN</name>
<keyword evidence="2" id="KW-1185">Reference proteome</keyword>
<comment type="caution">
    <text evidence="1">The sequence shown here is derived from an EMBL/GenBank/DDBJ whole genome shotgun (WGS) entry which is preliminary data.</text>
</comment>
<reference evidence="2" key="1">
    <citation type="submission" date="2023-07" db="EMBL/GenBank/DDBJ databases">
        <title>Novel species in the genus Lipingzhangella isolated from Sambhar Salt Lake.</title>
        <authorList>
            <person name="Jiya N."/>
            <person name="Kajale S."/>
            <person name="Sharma A."/>
        </authorList>
    </citation>
    <scope>NUCLEOTIDE SEQUENCE [LARGE SCALE GENOMIC DNA]</scope>
    <source>
        <strain evidence="2">LS1_29</strain>
    </source>
</reference>
<dbReference type="Proteomes" id="UP001250214">
    <property type="component" value="Unassembled WGS sequence"/>
</dbReference>